<evidence type="ECO:0000259" key="8">
    <source>
        <dbReference type="PROSITE" id="PS50198"/>
    </source>
</evidence>
<evidence type="ECO:0000256" key="4">
    <source>
        <dbReference type="ARBA" id="ARBA00023110"/>
    </source>
</evidence>
<dbReference type="SUPFAM" id="SSF109998">
    <property type="entry name" value="Triger factor/SurA peptide-binding domain-like"/>
    <property type="match status" value="1"/>
</dbReference>
<dbReference type="Pfam" id="PF00639">
    <property type="entry name" value="Rotamase"/>
    <property type="match status" value="2"/>
</dbReference>
<feature type="domain" description="PpiC" evidence="8">
    <location>
        <begin position="297"/>
        <end position="396"/>
    </location>
</feature>
<dbReference type="HAMAP" id="MF_01183">
    <property type="entry name" value="Chaperone_SurA"/>
    <property type="match status" value="1"/>
</dbReference>
<evidence type="ECO:0000256" key="6">
    <source>
        <dbReference type="ARBA" id="ARBA00023235"/>
    </source>
</evidence>
<keyword evidence="3 7" id="KW-0574">Periplasm</keyword>
<dbReference type="PROSITE" id="PS01096">
    <property type="entry name" value="PPIC_PPIASE_1"/>
    <property type="match status" value="1"/>
</dbReference>
<accession>A0A9J6RJ68</accession>
<dbReference type="GO" id="GO:0051082">
    <property type="term" value="F:unfolded protein binding"/>
    <property type="evidence" value="ECO:0007669"/>
    <property type="project" value="UniProtKB-UniRule"/>
</dbReference>
<dbReference type="RefSeq" id="WP_258330897.1">
    <property type="nucleotide sequence ID" value="NZ_JAPTGG010000004.1"/>
</dbReference>
<keyword evidence="10" id="KW-1185">Reference proteome</keyword>
<dbReference type="GO" id="GO:0043165">
    <property type="term" value="P:Gram-negative-bacterium-type cell outer membrane assembly"/>
    <property type="evidence" value="ECO:0007669"/>
    <property type="project" value="InterPro"/>
</dbReference>
<dbReference type="GO" id="GO:0042277">
    <property type="term" value="F:peptide binding"/>
    <property type="evidence" value="ECO:0007669"/>
    <property type="project" value="InterPro"/>
</dbReference>
<dbReference type="PANTHER" id="PTHR47637:SF1">
    <property type="entry name" value="CHAPERONE SURA"/>
    <property type="match status" value="1"/>
</dbReference>
<feature type="chain" id="PRO_5039966369" description="Chaperone SurA" evidence="7">
    <location>
        <begin position="36"/>
        <end position="440"/>
    </location>
</feature>
<protein>
    <recommendedName>
        <fullName evidence="7">Chaperone SurA</fullName>
    </recommendedName>
    <alternativeName>
        <fullName evidence="7">Peptidyl-prolyl cis-trans isomerase SurA</fullName>
        <shortName evidence="7">PPIase SurA</shortName>
        <ecNumber evidence="7">5.2.1.8</ecNumber>
    </alternativeName>
    <alternativeName>
        <fullName evidence="7">Rotamase SurA</fullName>
    </alternativeName>
</protein>
<evidence type="ECO:0000256" key="2">
    <source>
        <dbReference type="ARBA" id="ARBA00022737"/>
    </source>
</evidence>
<gene>
    <name evidence="7" type="primary">surA</name>
    <name evidence="9" type="ORF">O0V09_05990</name>
</gene>
<dbReference type="InterPro" id="IPR050280">
    <property type="entry name" value="OMP_Chaperone_SurA"/>
</dbReference>
<dbReference type="EMBL" id="JAPTGG010000004">
    <property type="protein sequence ID" value="MCZ0864742.1"/>
    <property type="molecule type" value="Genomic_DNA"/>
</dbReference>
<dbReference type="GO" id="GO:0050821">
    <property type="term" value="P:protein stabilization"/>
    <property type="evidence" value="ECO:0007669"/>
    <property type="project" value="InterPro"/>
</dbReference>
<sequence length="440" mass="49460" precursor="true">MKNVINKALLNTIMRPLLISGLLSVSALSHGQVQAANASAPQTLDRIIAIVDDDVILASEYRERYESVKANFSNNQQALPDDKELQRQILDQLVVESIQLQMAYRAGVRISDEQLNETLARIAQQNRLSVPQFKAMLEKEGRSYTAVREQIRKDLLIQRVQSGNVSRRIQISDQEIENYLNSEEGKKLTAPEYRFLHALIPLASDASQAQEIKAQEHAHALAQQVRKGTDFSKAITDGGPFNINSGDLGWRKLDDLPGFLTDAATSLSKGEVADPIRSASGFHIVQLLSKRGDGEIIPQTQARHILLKPSAIRDDKATEAEIKALRQRILNGEDFAELAREYSEDIGSASEGGDLSWTSPGQLVPEFQQAMDSTDINGVSPAFRSQYGWHILQVLDRRDKDVTEDMRRRIAGNHLHDRKFKDELQIWLQQIRDEAYVDYK</sequence>
<dbReference type="InterPro" id="IPR023034">
    <property type="entry name" value="PPIase_SurA"/>
</dbReference>
<dbReference type="InterPro" id="IPR027304">
    <property type="entry name" value="Trigger_fact/SurA_dom_sf"/>
</dbReference>
<dbReference type="InterPro" id="IPR000297">
    <property type="entry name" value="PPIase_PpiC"/>
</dbReference>
<comment type="function">
    <text evidence="7">Chaperone involved in the correct folding and assembly of outer membrane proteins. Recognizes specific patterns of aromatic residues and the orientation of their side chains, which are found more frequently in integral outer membrane proteins. May act in both early periplasmic and late outer membrane-associated steps of protein maturation.</text>
</comment>
<dbReference type="Gene3D" id="1.10.4030.10">
    <property type="entry name" value="Porin chaperone SurA, peptide-binding domain"/>
    <property type="match status" value="1"/>
</dbReference>
<keyword evidence="5 7" id="KW-0143">Chaperone</keyword>
<dbReference type="Proteomes" id="UP001069090">
    <property type="component" value="Unassembled WGS sequence"/>
</dbReference>
<dbReference type="Pfam" id="PF09312">
    <property type="entry name" value="SurA_N"/>
    <property type="match status" value="1"/>
</dbReference>
<dbReference type="AlphaFoldDB" id="A0A9J6RJ68"/>
<keyword evidence="4 7" id="KW-0697">Rotamase</keyword>
<feature type="signal peptide" evidence="7">
    <location>
        <begin position="1"/>
        <end position="35"/>
    </location>
</feature>
<evidence type="ECO:0000256" key="7">
    <source>
        <dbReference type="HAMAP-Rule" id="MF_01183"/>
    </source>
</evidence>
<dbReference type="InterPro" id="IPR046357">
    <property type="entry name" value="PPIase_dom_sf"/>
</dbReference>
<evidence type="ECO:0000313" key="10">
    <source>
        <dbReference type="Proteomes" id="UP001069090"/>
    </source>
</evidence>
<dbReference type="Gene3D" id="3.10.50.40">
    <property type="match status" value="2"/>
</dbReference>
<reference evidence="9 10" key="1">
    <citation type="submission" date="2022-12" db="EMBL/GenBank/DDBJ databases">
        <title>Dasania phycosphaerae sp. nov., isolated from particulate material of the south coast of Korea.</title>
        <authorList>
            <person name="Jiang Y."/>
        </authorList>
    </citation>
    <scope>NUCLEOTIDE SEQUENCE [LARGE SCALE GENOMIC DNA]</scope>
    <source>
        <strain evidence="9 10">GY-19</strain>
    </source>
</reference>
<evidence type="ECO:0000256" key="3">
    <source>
        <dbReference type="ARBA" id="ARBA00022764"/>
    </source>
</evidence>
<comment type="catalytic activity">
    <reaction evidence="7">
        <text>[protein]-peptidylproline (omega=180) = [protein]-peptidylproline (omega=0)</text>
        <dbReference type="Rhea" id="RHEA:16237"/>
        <dbReference type="Rhea" id="RHEA-COMP:10747"/>
        <dbReference type="Rhea" id="RHEA-COMP:10748"/>
        <dbReference type="ChEBI" id="CHEBI:83833"/>
        <dbReference type="ChEBI" id="CHEBI:83834"/>
        <dbReference type="EC" id="5.2.1.8"/>
    </reaction>
</comment>
<dbReference type="GO" id="GO:0030288">
    <property type="term" value="C:outer membrane-bounded periplasmic space"/>
    <property type="evidence" value="ECO:0007669"/>
    <property type="project" value="InterPro"/>
</dbReference>
<keyword evidence="2 7" id="KW-0677">Repeat</keyword>
<comment type="domain">
    <text evidence="7">The PPIase activity resides only in the second parvulin domain. The N-terminal region and the C-terminal tail are necessary and sufficient for the chaperone activity of SurA. The PPIase activity is dispensable for SurA to function as a chaperone. The N-terminal region and the C-terminal tail are also required for porin recognition.</text>
</comment>
<proteinExistence type="inferred from homology"/>
<dbReference type="SUPFAM" id="SSF54534">
    <property type="entry name" value="FKBP-like"/>
    <property type="match status" value="2"/>
</dbReference>
<dbReference type="GO" id="GO:0006457">
    <property type="term" value="P:protein folding"/>
    <property type="evidence" value="ECO:0007669"/>
    <property type="project" value="UniProtKB-UniRule"/>
</dbReference>
<organism evidence="9 10">
    <name type="scientific">Dasania phycosphaerae</name>
    <dbReference type="NCBI Taxonomy" id="2950436"/>
    <lineage>
        <taxon>Bacteria</taxon>
        <taxon>Pseudomonadati</taxon>
        <taxon>Pseudomonadota</taxon>
        <taxon>Gammaproteobacteria</taxon>
        <taxon>Cellvibrionales</taxon>
        <taxon>Spongiibacteraceae</taxon>
        <taxon>Dasania</taxon>
    </lineage>
</organism>
<evidence type="ECO:0000256" key="5">
    <source>
        <dbReference type="ARBA" id="ARBA00023186"/>
    </source>
</evidence>
<dbReference type="EC" id="5.2.1.8" evidence="7"/>
<evidence type="ECO:0000256" key="1">
    <source>
        <dbReference type="ARBA" id="ARBA00022729"/>
    </source>
</evidence>
<dbReference type="PANTHER" id="PTHR47637">
    <property type="entry name" value="CHAPERONE SURA"/>
    <property type="match status" value="1"/>
</dbReference>
<name>A0A9J6RJ68_9GAMM</name>
<dbReference type="InterPro" id="IPR015391">
    <property type="entry name" value="SurA_N"/>
</dbReference>
<keyword evidence="6 7" id="KW-0413">Isomerase</keyword>
<dbReference type="PROSITE" id="PS50198">
    <property type="entry name" value="PPIC_PPIASE_2"/>
    <property type="match status" value="2"/>
</dbReference>
<comment type="caution">
    <text evidence="9">The sequence shown here is derived from an EMBL/GenBank/DDBJ whole genome shotgun (WGS) entry which is preliminary data.</text>
</comment>
<evidence type="ECO:0000313" key="9">
    <source>
        <dbReference type="EMBL" id="MCZ0864742.1"/>
    </source>
</evidence>
<feature type="domain" description="PpiC" evidence="8">
    <location>
        <begin position="190"/>
        <end position="289"/>
    </location>
</feature>
<keyword evidence="1 7" id="KW-0732">Signal</keyword>
<dbReference type="GO" id="GO:0003755">
    <property type="term" value="F:peptidyl-prolyl cis-trans isomerase activity"/>
    <property type="evidence" value="ECO:0007669"/>
    <property type="project" value="UniProtKB-UniRule"/>
</dbReference>
<comment type="subcellular location">
    <subcellularLocation>
        <location evidence="7">Periplasm</location>
    </subcellularLocation>
    <text evidence="7">Is capable of associating with the outer membrane.</text>
</comment>
<dbReference type="InterPro" id="IPR023058">
    <property type="entry name" value="PPIase_PpiC_CS"/>
</dbReference>